<evidence type="ECO:0000259" key="2">
    <source>
        <dbReference type="PROSITE" id="PS50234"/>
    </source>
</evidence>
<dbReference type="InterPro" id="IPR036465">
    <property type="entry name" value="vWFA_dom_sf"/>
</dbReference>
<protein>
    <recommendedName>
        <fullName evidence="2">VWFA domain-containing protein</fullName>
    </recommendedName>
</protein>
<comment type="caution">
    <text evidence="3">The sequence shown here is derived from an EMBL/GenBank/DDBJ whole genome shotgun (WGS) entry which is preliminary data.</text>
</comment>
<dbReference type="InterPro" id="IPR050525">
    <property type="entry name" value="ECM_Assembly_Org"/>
</dbReference>
<dbReference type="Gene3D" id="3.40.50.410">
    <property type="entry name" value="von Willebrand factor, type A domain"/>
    <property type="match status" value="1"/>
</dbReference>
<dbReference type="PANTHER" id="PTHR24020:SF86">
    <property type="entry name" value="COLLAGEN, TYPE VI, ALPHA 4"/>
    <property type="match status" value="1"/>
</dbReference>
<feature type="non-terminal residue" evidence="3">
    <location>
        <position position="1"/>
    </location>
</feature>
<name>A0ABV0RH92_9TELE</name>
<dbReference type="EMBL" id="JAHRIN010044677">
    <property type="protein sequence ID" value="MEQ2207455.1"/>
    <property type="molecule type" value="Genomic_DNA"/>
</dbReference>
<accession>A0ABV0RH92</accession>
<sequence>PEPTQAPTEAPTTKPTPTIPPAKEVCKEAKADLAFLVDGSWSIGDDNFMKITRFLYSTMGSLDLIGPDGTQVYLFPVSWPQFTGPPTALKTQSINLHNFPRQ</sequence>
<dbReference type="PANTHER" id="PTHR24020">
    <property type="entry name" value="COLLAGEN ALPHA"/>
    <property type="match status" value="1"/>
</dbReference>
<dbReference type="Proteomes" id="UP001434883">
    <property type="component" value="Unassembled WGS sequence"/>
</dbReference>
<dbReference type="Pfam" id="PF00092">
    <property type="entry name" value="VWA"/>
    <property type="match status" value="1"/>
</dbReference>
<organism evidence="3 4">
    <name type="scientific">Xenoophorus captivus</name>
    <dbReference type="NCBI Taxonomy" id="1517983"/>
    <lineage>
        <taxon>Eukaryota</taxon>
        <taxon>Metazoa</taxon>
        <taxon>Chordata</taxon>
        <taxon>Craniata</taxon>
        <taxon>Vertebrata</taxon>
        <taxon>Euteleostomi</taxon>
        <taxon>Actinopterygii</taxon>
        <taxon>Neopterygii</taxon>
        <taxon>Teleostei</taxon>
        <taxon>Neoteleostei</taxon>
        <taxon>Acanthomorphata</taxon>
        <taxon>Ovalentaria</taxon>
        <taxon>Atherinomorphae</taxon>
        <taxon>Cyprinodontiformes</taxon>
        <taxon>Goodeidae</taxon>
        <taxon>Xenoophorus</taxon>
    </lineage>
</organism>
<feature type="compositionally biased region" description="Low complexity" evidence="1">
    <location>
        <begin position="1"/>
        <end position="16"/>
    </location>
</feature>
<feature type="region of interest" description="Disordered" evidence="1">
    <location>
        <begin position="1"/>
        <end position="21"/>
    </location>
</feature>
<keyword evidence="4" id="KW-1185">Reference proteome</keyword>
<dbReference type="SUPFAM" id="SSF53300">
    <property type="entry name" value="vWA-like"/>
    <property type="match status" value="1"/>
</dbReference>
<evidence type="ECO:0000313" key="4">
    <source>
        <dbReference type="Proteomes" id="UP001434883"/>
    </source>
</evidence>
<dbReference type="PROSITE" id="PS50234">
    <property type="entry name" value="VWFA"/>
    <property type="match status" value="1"/>
</dbReference>
<proteinExistence type="predicted"/>
<dbReference type="InterPro" id="IPR002035">
    <property type="entry name" value="VWF_A"/>
</dbReference>
<evidence type="ECO:0000313" key="3">
    <source>
        <dbReference type="EMBL" id="MEQ2207455.1"/>
    </source>
</evidence>
<gene>
    <name evidence="3" type="ORF">XENOCAPTIV_012721</name>
</gene>
<feature type="domain" description="VWFA" evidence="2">
    <location>
        <begin position="32"/>
        <end position="78"/>
    </location>
</feature>
<evidence type="ECO:0000256" key="1">
    <source>
        <dbReference type="SAM" id="MobiDB-lite"/>
    </source>
</evidence>
<reference evidence="3 4" key="1">
    <citation type="submission" date="2021-06" db="EMBL/GenBank/DDBJ databases">
        <authorList>
            <person name="Palmer J.M."/>
        </authorList>
    </citation>
    <scope>NUCLEOTIDE SEQUENCE [LARGE SCALE GENOMIC DNA]</scope>
    <source>
        <strain evidence="3 4">XC_2019</strain>
        <tissue evidence="3">Muscle</tissue>
    </source>
</reference>